<proteinExistence type="predicted"/>
<feature type="domain" description="Carrier" evidence="1">
    <location>
        <begin position="1"/>
        <end position="75"/>
    </location>
</feature>
<dbReference type="Gene3D" id="1.10.1200.10">
    <property type="entry name" value="ACP-like"/>
    <property type="match status" value="1"/>
</dbReference>
<evidence type="ECO:0000313" key="2">
    <source>
        <dbReference type="EMBL" id="SNT60817.1"/>
    </source>
</evidence>
<dbReference type="OrthoDB" id="4257495at2"/>
<dbReference type="Proteomes" id="UP000198318">
    <property type="component" value="Unassembled WGS sequence"/>
</dbReference>
<dbReference type="EMBL" id="FZOR01000059">
    <property type="protein sequence ID" value="SNT60817.1"/>
    <property type="molecule type" value="Genomic_DNA"/>
</dbReference>
<keyword evidence="3" id="KW-1185">Reference proteome</keyword>
<accession>A0A239P105</accession>
<dbReference type="RefSeq" id="WP_089330728.1">
    <property type="nucleotide sequence ID" value="NZ_FZOR01000059.1"/>
</dbReference>
<evidence type="ECO:0000313" key="3">
    <source>
        <dbReference type="Proteomes" id="UP000198318"/>
    </source>
</evidence>
<name>A0A239P105_9ACTN</name>
<reference evidence="2 3" key="1">
    <citation type="submission" date="2017-06" db="EMBL/GenBank/DDBJ databases">
        <authorList>
            <person name="Kim H.J."/>
            <person name="Triplett B.A."/>
        </authorList>
    </citation>
    <scope>NUCLEOTIDE SEQUENCE [LARGE SCALE GENOMIC DNA]</scope>
    <source>
        <strain evidence="2 3">DSM 44715</strain>
    </source>
</reference>
<dbReference type="SUPFAM" id="SSF47336">
    <property type="entry name" value="ACP-like"/>
    <property type="match status" value="1"/>
</dbReference>
<sequence length="75" mass="8058">MTSIDDFLELVRAELGLEVTAADAARSLDEVEGWDSLLLLTLAVSLESATGRRVRLPDLLEASSLEGIFKAAVRA</sequence>
<dbReference type="AlphaFoldDB" id="A0A239P105"/>
<evidence type="ECO:0000259" key="1">
    <source>
        <dbReference type="PROSITE" id="PS50075"/>
    </source>
</evidence>
<dbReference type="InterPro" id="IPR009081">
    <property type="entry name" value="PP-bd_ACP"/>
</dbReference>
<protein>
    <submittedName>
        <fullName evidence="2">Phosphopantetheine attachment site</fullName>
    </submittedName>
</protein>
<dbReference type="Pfam" id="PF00550">
    <property type="entry name" value="PP-binding"/>
    <property type="match status" value="1"/>
</dbReference>
<dbReference type="InterPro" id="IPR036736">
    <property type="entry name" value="ACP-like_sf"/>
</dbReference>
<organism evidence="2 3">
    <name type="scientific">Actinomadura meyerae</name>
    <dbReference type="NCBI Taxonomy" id="240840"/>
    <lineage>
        <taxon>Bacteria</taxon>
        <taxon>Bacillati</taxon>
        <taxon>Actinomycetota</taxon>
        <taxon>Actinomycetes</taxon>
        <taxon>Streptosporangiales</taxon>
        <taxon>Thermomonosporaceae</taxon>
        <taxon>Actinomadura</taxon>
    </lineage>
</organism>
<dbReference type="PROSITE" id="PS50075">
    <property type="entry name" value="CARRIER"/>
    <property type="match status" value="1"/>
</dbReference>
<gene>
    <name evidence="2" type="ORF">SAMN05443665_105936</name>
</gene>